<dbReference type="EMBL" id="SWKU01000002">
    <property type="protein sequence ID" value="KAF3009466.1"/>
    <property type="molecule type" value="Genomic_DNA"/>
</dbReference>
<evidence type="ECO:0000313" key="3">
    <source>
        <dbReference type="Proteomes" id="UP000801428"/>
    </source>
</evidence>
<dbReference type="AlphaFoldDB" id="A0A9P4TNQ5"/>
<dbReference type="Proteomes" id="UP000801428">
    <property type="component" value="Unassembled WGS sequence"/>
</dbReference>
<evidence type="ECO:0000313" key="2">
    <source>
        <dbReference type="EMBL" id="KAF3009466.1"/>
    </source>
</evidence>
<evidence type="ECO:0000256" key="1">
    <source>
        <dbReference type="SAM" id="MobiDB-lite"/>
    </source>
</evidence>
<comment type="caution">
    <text evidence="2">The sequence shown here is derived from an EMBL/GenBank/DDBJ whole genome shotgun (WGS) entry which is preliminary data.</text>
</comment>
<proteinExistence type="predicted"/>
<reference evidence="2" key="1">
    <citation type="submission" date="2019-04" db="EMBL/GenBank/DDBJ databases">
        <title>Sequencing of skin fungus with MAO and IRED activity.</title>
        <authorList>
            <person name="Marsaioli A.J."/>
            <person name="Bonatto J.M.C."/>
            <person name="Reis Junior O."/>
        </authorList>
    </citation>
    <scope>NUCLEOTIDE SEQUENCE</scope>
    <source>
        <strain evidence="2">30M1</strain>
    </source>
</reference>
<accession>A0A9P4TNQ5</accession>
<gene>
    <name evidence="2" type="ORF">E8E13_002418</name>
</gene>
<keyword evidence="3" id="KW-1185">Reference proteome</keyword>
<feature type="compositionally biased region" description="Polar residues" evidence="1">
    <location>
        <begin position="12"/>
        <end position="30"/>
    </location>
</feature>
<organism evidence="2 3">
    <name type="scientific">Curvularia kusanoi</name>
    <name type="common">Cochliobolus kusanoi</name>
    <dbReference type="NCBI Taxonomy" id="90978"/>
    <lineage>
        <taxon>Eukaryota</taxon>
        <taxon>Fungi</taxon>
        <taxon>Dikarya</taxon>
        <taxon>Ascomycota</taxon>
        <taxon>Pezizomycotina</taxon>
        <taxon>Dothideomycetes</taxon>
        <taxon>Pleosporomycetidae</taxon>
        <taxon>Pleosporales</taxon>
        <taxon>Pleosporineae</taxon>
        <taxon>Pleosporaceae</taxon>
        <taxon>Curvularia</taxon>
    </lineage>
</organism>
<name>A0A9P4TNQ5_CURKU</name>
<protein>
    <submittedName>
        <fullName evidence="2">Uncharacterized protein</fullName>
    </submittedName>
</protein>
<sequence>MAPDIRGFLPDPTQTPSDSKHNPPSSTNHTIDVAHPKESKALSQQEAIIKGYKLLSMLSAESITPTIFTSLLQLRAWGYETHANPINLLHDHYFAFHHVVTHLAPGVRINAI</sequence>
<feature type="region of interest" description="Disordered" evidence="1">
    <location>
        <begin position="1"/>
        <end position="39"/>
    </location>
</feature>